<evidence type="ECO:0008006" key="4">
    <source>
        <dbReference type="Google" id="ProtNLM"/>
    </source>
</evidence>
<keyword evidence="1" id="KW-0732">Signal</keyword>
<dbReference type="InterPro" id="IPR023614">
    <property type="entry name" value="Porin_dom_sf"/>
</dbReference>
<evidence type="ECO:0000313" key="2">
    <source>
        <dbReference type="EMBL" id="OAM91300.1"/>
    </source>
</evidence>
<feature type="chain" id="PRO_5008089143" description="Porin domain-containing protein" evidence="1">
    <location>
        <begin position="25"/>
        <end position="332"/>
    </location>
</feature>
<dbReference type="Pfam" id="PF07642">
    <property type="entry name" value="BBP2"/>
    <property type="match status" value="1"/>
</dbReference>
<dbReference type="RefSeq" id="WP_068768955.1">
    <property type="nucleotide sequence ID" value="NZ_CP109796.1"/>
</dbReference>
<evidence type="ECO:0000313" key="3">
    <source>
        <dbReference type="Proteomes" id="UP000078486"/>
    </source>
</evidence>
<protein>
    <recommendedName>
        <fullName evidence="4">Porin domain-containing protein</fullName>
    </recommendedName>
</protein>
<dbReference type="AlphaFoldDB" id="A0A178IN45"/>
<comment type="caution">
    <text evidence="2">The sequence shown here is derived from an EMBL/GenBank/DDBJ whole genome shotgun (WGS) entry which is preliminary data.</text>
</comment>
<dbReference type="InterPro" id="IPR011486">
    <property type="entry name" value="BBP2"/>
</dbReference>
<dbReference type="SUPFAM" id="SSF56935">
    <property type="entry name" value="Porins"/>
    <property type="match status" value="1"/>
</dbReference>
<accession>A0A178IN45</accession>
<dbReference type="OrthoDB" id="193289at2"/>
<name>A0A178IN45_9BACT</name>
<keyword evidence="3" id="KW-1185">Reference proteome</keyword>
<evidence type="ECO:0000256" key="1">
    <source>
        <dbReference type="SAM" id="SignalP"/>
    </source>
</evidence>
<dbReference type="Gene3D" id="2.40.160.10">
    <property type="entry name" value="Porin"/>
    <property type="match status" value="1"/>
</dbReference>
<proteinExistence type="predicted"/>
<reference evidence="2 3" key="1">
    <citation type="submission" date="2016-01" db="EMBL/GenBank/DDBJ databases">
        <title>High potential of lignocellulose degradation of a new Verrucomicrobia species.</title>
        <authorList>
            <person name="Wang Y."/>
            <person name="Shi Y."/>
            <person name="Qiu Z."/>
            <person name="Liu S."/>
            <person name="Yang H."/>
        </authorList>
    </citation>
    <scope>NUCLEOTIDE SEQUENCE [LARGE SCALE GENOMIC DNA]</scope>
    <source>
        <strain evidence="2 3">TSB47</strain>
    </source>
</reference>
<gene>
    <name evidence="2" type="ORF">AW736_03995</name>
</gene>
<dbReference type="EMBL" id="LRRQ01000031">
    <property type="protein sequence ID" value="OAM91300.1"/>
    <property type="molecule type" value="Genomic_DNA"/>
</dbReference>
<organism evidence="2 3">
    <name type="scientific">Termitidicoccus mucosus</name>
    <dbReference type="NCBI Taxonomy" id="1184151"/>
    <lineage>
        <taxon>Bacteria</taxon>
        <taxon>Pseudomonadati</taxon>
        <taxon>Verrucomicrobiota</taxon>
        <taxon>Opitutia</taxon>
        <taxon>Opitutales</taxon>
        <taxon>Opitutaceae</taxon>
        <taxon>Termitidicoccus</taxon>
    </lineage>
</organism>
<dbReference type="Proteomes" id="UP000078486">
    <property type="component" value="Unassembled WGS sequence"/>
</dbReference>
<sequence>MIKNVFKLGGVAISALLLSAPAFADIPLHQNFSANGYVAGSYMWTDKGDSDHYDLDVAKLGFSINYAPTKAYISLFYDGDEINVLDAYVDYDFGNGAVVTGGRFLSFLGFEAFDAPNMYQISYANGDLFGGSALEIAPIPAYHSGVKVVYSDDAWSAGVAFLDSVYGGLKGDGEVEDNFGVEAFFSFTGVEKLTLFGGIAFQSEDDDPTDGYTSPEIMTFNFWASYEISDKWLVAGEFTFSDQKDYMDGYNWLALAKYAITPKISAVFRVSGEDVDYEDPIETDPSFLKFTLAPAYTITDNLSVTAEVSYYDYKDYVVKDDVFVGVQAIFKF</sequence>
<feature type="signal peptide" evidence="1">
    <location>
        <begin position="1"/>
        <end position="24"/>
    </location>
</feature>